<feature type="disulfide bond" evidence="2">
    <location>
        <begin position="163"/>
        <end position="211"/>
    </location>
</feature>
<dbReference type="GO" id="GO:0019433">
    <property type="term" value="P:triglyceride catabolic process"/>
    <property type="evidence" value="ECO:0007669"/>
    <property type="project" value="TreeGrafter"/>
</dbReference>
<feature type="disulfide bond" evidence="2">
    <location>
        <begin position="34"/>
        <end position="59"/>
    </location>
</feature>
<feature type="disulfide bond" evidence="2">
    <location>
        <begin position="106"/>
        <end position="112"/>
    </location>
</feature>
<sequence>MPDPAPRGAQYVSLGDSYVAAGDMGNGTNPSAGCAQAPDNVGHLVARRMPGVSFADWSCSGADTDDITKVTDKGPQIRGLSEKTQYVSLSIGGNDDGIFGDLIKQCVVGALCPAGAEKDAMAKIDKLEPRLDRTYAAVRAAAPNAQVAVIPYLKILPDDPRGCFVDAVMGAPAVKSANRVQKRLNATITEAATRAGFTVVDPNTLPGRDMCGPDGKRFLSFTGMLPGENGTPIHPTLAGRKHTAKLVAAAFTR</sequence>
<protein>
    <submittedName>
        <fullName evidence="4">SGNH/GDSL hydrolase family protein</fullName>
    </submittedName>
</protein>
<keyword evidence="5" id="KW-1185">Reference proteome</keyword>
<evidence type="ECO:0000256" key="2">
    <source>
        <dbReference type="PIRSR" id="PIRSR637460-2"/>
    </source>
</evidence>
<keyword evidence="4" id="KW-0378">Hydrolase</keyword>
<feature type="domain" description="SGNH hydrolase-type esterase" evidence="3">
    <location>
        <begin position="14"/>
        <end position="240"/>
    </location>
</feature>
<organism evidence="4 5">
    <name type="scientific">Gordonia iterans</name>
    <dbReference type="NCBI Taxonomy" id="1004901"/>
    <lineage>
        <taxon>Bacteria</taxon>
        <taxon>Bacillati</taxon>
        <taxon>Actinomycetota</taxon>
        <taxon>Actinomycetes</taxon>
        <taxon>Mycobacteriales</taxon>
        <taxon>Gordoniaceae</taxon>
        <taxon>Gordonia</taxon>
    </lineage>
</organism>
<reference evidence="4 5" key="1">
    <citation type="submission" date="2018-03" db="EMBL/GenBank/DDBJ databases">
        <title>Characteristics and genome of n-alkane degrading marine bacteria Gordonia iterans isolated from crude oil contaminated in Tae-an, South Korea.</title>
        <authorList>
            <person name="Lee S.-S."/>
            <person name="Kim H."/>
        </authorList>
    </citation>
    <scope>NUCLEOTIDE SEQUENCE [LARGE SCALE GENOMIC DNA]</scope>
    <source>
        <strain evidence="4 5">Co17</strain>
    </source>
</reference>
<dbReference type="InterPro" id="IPR036514">
    <property type="entry name" value="SGNH_hydro_sf"/>
</dbReference>
<evidence type="ECO:0000313" key="4">
    <source>
        <dbReference type="EMBL" id="AVM02037.1"/>
    </source>
</evidence>
<dbReference type="PANTHER" id="PTHR37981:SF1">
    <property type="entry name" value="SGNH HYDROLASE-TYPE ESTERASE DOMAIN-CONTAINING PROTEIN"/>
    <property type="match status" value="1"/>
</dbReference>
<dbReference type="EMBL" id="CP027433">
    <property type="protein sequence ID" value="AVM02037.1"/>
    <property type="molecule type" value="Genomic_DNA"/>
</dbReference>
<dbReference type="InterPro" id="IPR013830">
    <property type="entry name" value="SGNH_hydro"/>
</dbReference>
<accession>A0A2S0KK24</accession>
<dbReference type="SUPFAM" id="SSF52266">
    <property type="entry name" value="SGNH hydrolase"/>
    <property type="match status" value="1"/>
</dbReference>
<keyword evidence="2" id="KW-1015">Disulfide bond</keyword>
<feature type="active site" description="Nucleophile" evidence="1">
    <location>
        <position position="17"/>
    </location>
</feature>
<proteinExistence type="predicted"/>
<evidence type="ECO:0000313" key="5">
    <source>
        <dbReference type="Proteomes" id="UP000239814"/>
    </source>
</evidence>
<dbReference type="AlphaFoldDB" id="A0A2S0KK24"/>
<evidence type="ECO:0000256" key="1">
    <source>
        <dbReference type="PIRSR" id="PIRSR637460-1"/>
    </source>
</evidence>
<dbReference type="InterPro" id="IPR037460">
    <property type="entry name" value="SEST-like"/>
</dbReference>
<feature type="active site" evidence="1">
    <location>
        <position position="234"/>
    </location>
</feature>
<dbReference type="KEGG" id="git:C6V83_05550"/>
<evidence type="ECO:0000259" key="3">
    <source>
        <dbReference type="Pfam" id="PF13472"/>
    </source>
</evidence>
<dbReference type="CDD" id="cd01823">
    <property type="entry name" value="SEST_like"/>
    <property type="match status" value="1"/>
</dbReference>
<name>A0A2S0KK24_9ACTN</name>
<dbReference type="Proteomes" id="UP000239814">
    <property type="component" value="Chromosome"/>
</dbReference>
<dbReference type="Gene3D" id="3.40.50.1110">
    <property type="entry name" value="SGNH hydrolase"/>
    <property type="match status" value="1"/>
</dbReference>
<dbReference type="PANTHER" id="PTHR37981">
    <property type="entry name" value="LIPASE 2"/>
    <property type="match status" value="1"/>
</dbReference>
<dbReference type="GO" id="GO:0004806">
    <property type="term" value="F:triacylglycerol lipase activity"/>
    <property type="evidence" value="ECO:0007669"/>
    <property type="project" value="TreeGrafter"/>
</dbReference>
<gene>
    <name evidence="4" type="ORF">C6V83_05550</name>
</gene>
<dbReference type="OrthoDB" id="5503950at2"/>
<dbReference type="Pfam" id="PF13472">
    <property type="entry name" value="Lipase_GDSL_2"/>
    <property type="match status" value="1"/>
</dbReference>